<dbReference type="PROSITE" id="PS50157">
    <property type="entry name" value="ZINC_FINGER_C2H2_2"/>
    <property type="match status" value="7"/>
</dbReference>
<evidence type="ECO:0000256" key="2">
    <source>
        <dbReference type="ARBA" id="ARBA00006991"/>
    </source>
</evidence>
<keyword evidence="5 11" id="KW-0863">Zinc-finger</keyword>
<evidence type="ECO:0000256" key="3">
    <source>
        <dbReference type="ARBA" id="ARBA00022723"/>
    </source>
</evidence>
<dbReference type="GO" id="GO:0005634">
    <property type="term" value="C:nucleus"/>
    <property type="evidence" value="ECO:0007669"/>
    <property type="project" value="UniProtKB-SubCell"/>
</dbReference>
<dbReference type="InterPro" id="IPR036236">
    <property type="entry name" value="Znf_C2H2_sf"/>
</dbReference>
<protein>
    <submittedName>
        <fullName evidence="14">Krueppel homolog 1-like</fullName>
    </submittedName>
</protein>
<feature type="domain" description="C2H2-type" evidence="13">
    <location>
        <begin position="261"/>
        <end position="288"/>
    </location>
</feature>
<feature type="domain" description="C2H2-type" evidence="13">
    <location>
        <begin position="289"/>
        <end position="316"/>
    </location>
</feature>
<evidence type="ECO:0000256" key="10">
    <source>
        <dbReference type="ARBA" id="ARBA00023242"/>
    </source>
</evidence>
<evidence type="ECO:0000256" key="1">
    <source>
        <dbReference type="ARBA" id="ARBA00004123"/>
    </source>
</evidence>
<evidence type="ECO:0000256" key="4">
    <source>
        <dbReference type="ARBA" id="ARBA00022737"/>
    </source>
</evidence>
<keyword evidence="3" id="KW-0479">Metal-binding</keyword>
<dbReference type="Gene3D" id="3.30.160.60">
    <property type="entry name" value="Classic Zinc Finger"/>
    <property type="match status" value="7"/>
</dbReference>
<evidence type="ECO:0000256" key="7">
    <source>
        <dbReference type="ARBA" id="ARBA00023015"/>
    </source>
</evidence>
<evidence type="ECO:0000256" key="8">
    <source>
        <dbReference type="ARBA" id="ARBA00023125"/>
    </source>
</evidence>
<dbReference type="GO" id="GO:0005694">
    <property type="term" value="C:chromosome"/>
    <property type="evidence" value="ECO:0007669"/>
    <property type="project" value="UniProtKB-ARBA"/>
</dbReference>
<dbReference type="GO" id="GO:0008270">
    <property type="term" value="F:zinc ion binding"/>
    <property type="evidence" value="ECO:0007669"/>
    <property type="project" value="UniProtKB-KW"/>
</dbReference>
<dbReference type="EMBL" id="IACT01006223">
    <property type="protein sequence ID" value="LAC25360.1"/>
    <property type="molecule type" value="mRNA"/>
</dbReference>
<dbReference type="InterPro" id="IPR013087">
    <property type="entry name" value="Znf_C2H2_type"/>
</dbReference>
<dbReference type="FunFam" id="3.30.160.60:FF:001732">
    <property type="entry name" value="Zgc:162936"/>
    <property type="match status" value="1"/>
</dbReference>
<feature type="domain" description="C2H2-type" evidence="13">
    <location>
        <begin position="205"/>
        <end position="232"/>
    </location>
</feature>
<feature type="compositionally biased region" description="Low complexity" evidence="12">
    <location>
        <begin position="512"/>
        <end position="535"/>
    </location>
</feature>
<evidence type="ECO:0000256" key="9">
    <source>
        <dbReference type="ARBA" id="ARBA00023163"/>
    </source>
</evidence>
<evidence type="ECO:0000259" key="13">
    <source>
        <dbReference type="PROSITE" id="PS50157"/>
    </source>
</evidence>
<dbReference type="PANTHER" id="PTHR16515:SF66">
    <property type="entry name" value="C2H2-TYPE DOMAIN-CONTAINING PROTEIN"/>
    <property type="match status" value="1"/>
</dbReference>
<evidence type="ECO:0000256" key="5">
    <source>
        <dbReference type="ARBA" id="ARBA00022771"/>
    </source>
</evidence>
<dbReference type="PANTHER" id="PTHR16515">
    <property type="entry name" value="PR DOMAIN ZINC FINGER PROTEIN"/>
    <property type="match status" value="1"/>
</dbReference>
<reference evidence="14" key="1">
    <citation type="submission" date="2017-11" db="EMBL/GenBank/DDBJ databases">
        <title>The sensing device of the deep-sea amphipod.</title>
        <authorList>
            <person name="Kobayashi H."/>
            <person name="Nagahama T."/>
            <person name="Arai W."/>
            <person name="Sasagawa Y."/>
            <person name="Umeda M."/>
            <person name="Hayashi T."/>
            <person name="Nikaido I."/>
            <person name="Watanabe H."/>
            <person name="Oguri K."/>
            <person name="Kitazato H."/>
            <person name="Fujioka K."/>
            <person name="Kido Y."/>
            <person name="Takami H."/>
        </authorList>
    </citation>
    <scope>NUCLEOTIDE SEQUENCE</scope>
    <source>
        <tissue evidence="14">Whole body</tissue>
    </source>
</reference>
<dbReference type="SUPFAM" id="SSF57667">
    <property type="entry name" value="beta-beta-alpha zinc fingers"/>
    <property type="match status" value="4"/>
</dbReference>
<keyword evidence="4" id="KW-0677">Repeat</keyword>
<keyword evidence="7" id="KW-0805">Transcription regulation</keyword>
<evidence type="ECO:0000313" key="14">
    <source>
        <dbReference type="EMBL" id="LAC25360.1"/>
    </source>
</evidence>
<dbReference type="Pfam" id="PF00096">
    <property type="entry name" value="zf-C2H2"/>
    <property type="match status" value="6"/>
</dbReference>
<comment type="subcellular location">
    <subcellularLocation>
        <location evidence="1">Nucleus</location>
    </subcellularLocation>
</comment>
<feature type="domain" description="C2H2-type" evidence="13">
    <location>
        <begin position="317"/>
        <end position="344"/>
    </location>
</feature>
<feature type="compositionally biased region" description="Polar residues" evidence="12">
    <location>
        <begin position="159"/>
        <end position="174"/>
    </location>
</feature>
<name>A0A6A7G3F3_9CRUS</name>
<feature type="domain" description="C2H2-type" evidence="13">
    <location>
        <begin position="345"/>
        <end position="372"/>
    </location>
</feature>
<dbReference type="InterPro" id="IPR050331">
    <property type="entry name" value="Zinc_finger"/>
</dbReference>
<feature type="domain" description="C2H2-type" evidence="13">
    <location>
        <begin position="233"/>
        <end position="260"/>
    </location>
</feature>
<feature type="domain" description="C2H2-type" evidence="13">
    <location>
        <begin position="373"/>
        <end position="400"/>
    </location>
</feature>
<keyword evidence="8" id="KW-0238">DNA-binding</keyword>
<evidence type="ECO:0000256" key="12">
    <source>
        <dbReference type="SAM" id="MobiDB-lite"/>
    </source>
</evidence>
<keyword evidence="9" id="KW-0804">Transcription</keyword>
<feature type="region of interest" description="Disordered" evidence="12">
    <location>
        <begin position="507"/>
        <end position="554"/>
    </location>
</feature>
<organism evidence="14">
    <name type="scientific">Hirondellea gigas</name>
    <dbReference type="NCBI Taxonomy" id="1518452"/>
    <lineage>
        <taxon>Eukaryota</taxon>
        <taxon>Metazoa</taxon>
        <taxon>Ecdysozoa</taxon>
        <taxon>Arthropoda</taxon>
        <taxon>Crustacea</taxon>
        <taxon>Multicrustacea</taxon>
        <taxon>Malacostraca</taxon>
        <taxon>Eumalacostraca</taxon>
        <taxon>Peracarida</taxon>
        <taxon>Amphipoda</taxon>
        <taxon>Amphilochidea</taxon>
        <taxon>Lysianassida</taxon>
        <taxon>Lysianassidira</taxon>
        <taxon>Lysianassoidea</taxon>
        <taxon>Lysianassidae</taxon>
        <taxon>Hirondellea</taxon>
    </lineage>
</organism>
<evidence type="ECO:0000256" key="11">
    <source>
        <dbReference type="PROSITE-ProRule" id="PRU00042"/>
    </source>
</evidence>
<evidence type="ECO:0000256" key="6">
    <source>
        <dbReference type="ARBA" id="ARBA00022833"/>
    </source>
</evidence>
<dbReference type="FunFam" id="3.30.160.60:FF:000446">
    <property type="entry name" value="Zinc finger protein"/>
    <property type="match status" value="2"/>
</dbReference>
<accession>A0A6A7G3F3</accession>
<sequence>MRMDSVIQCQNLDCNSEGPLPCKVPTVAALTDHPCHDLQNLTQDAVQSSNSKSCLKQRWRESFTKKYESDNTSNKRAKVNSNYKKSSISGCKDKSNWSVYINLDDETSTVIASDADFKSYSKDLIHPLRNDHGSPLQSGEPSSYSKGNISVPPKKYMRDQSTGKNTADVNSVTSPRREDAEGDDIGDCIGDIDGSASDDGSDVRHQCDICFKSFAVPARLVRHRKTHTGEKPFSCEFCPKTFSVKENLNVHRRIHTKERPYTCAICSRAFEHSGKLHRHTRTHTGERPHKCEVCMKTFVQSGQLVIHMRAHTGERPYSCEYCSKAFTCSKQLKVHLRTHTGEKPYGCDVCGKTFGYNHVLKMHKMSHLAEKMYKCTLCDQFFSKRTSLDSHIKEHSGDTDTATSSSVDLAINRSNNSDTNNNNVNSYDIVNIENRAKKGLYSKKKHLTSVVPKESKKKKRDITSKGRVKDCFESASANIPDRSSPCIDYISDDSGCEHSPVVITPPISPGVYPTSSPLPSSPPQYQSLSSSQSPPIVLDQQPQLPHPTPISSADPLPSYSHYSLNISVNTIENHSSVRQQQLIVPNNMPGFSSYSQCSQAERLIDPNYNHSSISTSSLLETYSKLDGAPKLAVFTTQSGERLACPVHLLVRLNDAEDYTSINSRLKKELERQVTREELRRVKESTFCQHVIKVLFSLLGSERMSQLGYPNVSIDHIIRNTLHLMKIHPCTEPSLASIDRIKVNLRLLLDSCVPEKEMWDQFGWKGKSIEDIVSEFVDQCSNQHQ</sequence>
<dbReference type="GO" id="GO:0045893">
    <property type="term" value="P:positive regulation of DNA-templated transcription"/>
    <property type="evidence" value="ECO:0007669"/>
    <property type="project" value="UniProtKB-ARBA"/>
</dbReference>
<keyword evidence="6" id="KW-0862">Zinc</keyword>
<dbReference type="FunFam" id="3.30.160.60:FF:001506">
    <property type="entry name" value="Zinc finger protein"/>
    <property type="match status" value="1"/>
</dbReference>
<keyword evidence="10" id="KW-0539">Nucleus</keyword>
<dbReference type="GO" id="GO:0043565">
    <property type="term" value="F:sequence-specific DNA binding"/>
    <property type="evidence" value="ECO:0007669"/>
    <property type="project" value="UniProtKB-ARBA"/>
</dbReference>
<feature type="region of interest" description="Disordered" evidence="12">
    <location>
        <begin position="128"/>
        <end position="185"/>
    </location>
</feature>
<comment type="similarity">
    <text evidence="2">Belongs to the krueppel C2H2-type zinc-finger protein family.</text>
</comment>
<proteinExistence type="evidence at transcript level"/>
<feature type="compositionally biased region" description="Polar residues" evidence="12">
    <location>
        <begin position="135"/>
        <end position="148"/>
    </location>
</feature>
<dbReference type="FunFam" id="3.30.160.60:FF:001480">
    <property type="entry name" value="Si:cabz01071911.3"/>
    <property type="match status" value="1"/>
</dbReference>
<dbReference type="AlphaFoldDB" id="A0A6A7G3F3"/>
<dbReference type="PROSITE" id="PS00028">
    <property type="entry name" value="ZINC_FINGER_C2H2_1"/>
    <property type="match status" value="7"/>
</dbReference>
<dbReference type="SMART" id="SM00355">
    <property type="entry name" value="ZnF_C2H2"/>
    <property type="match status" value="7"/>
</dbReference>